<keyword evidence="3" id="KW-1185">Reference proteome</keyword>
<reference evidence="2 3" key="1">
    <citation type="submission" date="2019-06" db="EMBL/GenBank/DDBJ databases">
        <title>Genomic insights into carbon and energy metabolism of Deferribacter autotrophicus revealed new metabolic traits in the phylum Deferribacteres.</title>
        <authorList>
            <person name="Slobodkin A.I."/>
            <person name="Slobodkina G.B."/>
            <person name="Allioux M."/>
            <person name="Alain K."/>
            <person name="Jebbar M."/>
            <person name="Shadrin V."/>
            <person name="Kublanov I.V."/>
            <person name="Toshchakov S.V."/>
            <person name="Bonch-Osmolovskaya E.A."/>
        </authorList>
    </citation>
    <scope>NUCLEOTIDE SEQUENCE [LARGE SCALE GENOMIC DNA]</scope>
    <source>
        <strain evidence="2 3">SL50</strain>
    </source>
</reference>
<keyword evidence="1" id="KW-0812">Transmembrane</keyword>
<dbReference type="OrthoDB" id="9792659at2"/>
<comment type="caution">
    <text evidence="2">The sequence shown here is derived from an EMBL/GenBank/DDBJ whole genome shotgun (WGS) entry which is preliminary data.</text>
</comment>
<evidence type="ECO:0000313" key="3">
    <source>
        <dbReference type="Proteomes" id="UP000322876"/>
    </source>
</evidence>
<dbReference type="Proteomes" id="UP000322876">
    <property type="component" value="Unassembled WGS sequence"/>
</dbReference>
<dbReference type="EMBL" id="VFJB01000010">
    <property type="protein sequence ID" value="KAA0256881.1"/>
    <property type="molecule type" value="Genomic_DNA"/>
</dbReference>
<dbReference type="Pfam" id="PF07456">
    <property type="entry name" value="Hpre_diP_synt_I"/>
    <property type="match status" value="1"/>
</dbReference>
<dbReference type="Gene3D" id="1.10.1760.20">
    <property type="match status" value="1"/>
</dbReference>
<keyword evidence="1" id="KW-1133">Transmembrane helix</keyword>
<keyword evidence="1" id="KW-0472">Membrane</keyword>
<dbReference type="RefSeq" id="WP_149267517.1">
    <property type="nucleotide sequence ID" value="NZ_VFJB01000010.1"/>
</dbReference>
<sequence length="166" mass="18404">MLSQNKKLALLSIFSAITVILGYLENFIPLPLPGVKLGLSNIGVMLSIYTLGFSYSLAIVTLKSLIVPIFTGNFIVKIALGLPASLISFLIMYVYFFLTKNYSTPLSTGALGAYFHILIQFFVAKQLFIKNLAIFKIFPYFSLLSVLTGILTGIITYKILKILNNY</sequence>
<proteinExistence type="predicted"/>
<feature type="transmembrane region" description="Helical" evidence="1">
    <location>
        <begin position="7"/>
        <end position="24"/>
    </location>
</feature>
<protein>
    <submittedName>
        <fullName evidence="2">Gx transporter family protein</fullName>
    </submittedName>
</protein>
<gene>
    <name evidence="2" type="ORF">FHQ18_12205</name>
</gene>
<feature type="transmembrane region" description="Helical" evidence="1">
    <location>
        <begin position="140"/>
        <end position="160"/>
    </location>
</feature>
<dbReference type="InterPro" id="IPR010898">
    <property type="entry name" value="Hpre_diP_synth_I"/>
</dbReference>
<dbReference type="PIRSF" id="PIRSF027391">
    <property type="entry name" value="Hpre_diP_synt_I"/>
    <property type="match status" value="1"/>
</dbReference>
<name>A0A5A8EYZ2_9BACT</name>
<feature type="transmembrane region" description="Helical" evidence="1">
    <location>
        <begin position="44"/>
        <end position="62"/>
    </location>
</feature>
<dbReference type="InterPro" id="IPR014535">
    <property type="entry name" value="Hpre_diP_synt_I"/>
</dbReference>
<feature type="transmembrane region" description="Helical" evidence="1">
    <location>
        <begin position="110"/>
        <end position="128"/>
    </location>
</feature>
<organism evidence="2 3">
    <name type="scientific">Deferribacter autotrophicus</name>
    <dbReference type="NCBI Taxonomy" id="500465"/>
    <lineage>
        <taxon>Bacteria</taxon>
        <taxon>Pseudomonadati</taxon>
        <taxon>Deferribacterota</taxon>
        <taxon>Deferribacteres</taxon>
        <taxon>Deferribacterales</taxon>
        <taxon>Deferribacteraceae</taxon>
        <taxon>Deferribacter</taxon>
    </lineage>
</organism>
<accession>A0A5A8EYZ2</accession>
<evidence type="ECO:0000256" key="1">
    <source>
        <dbReference type="SAM" id="Phobius"/>
    </source>
</evidence>
<dbReference type="AlphaFoldDB" id="A0A5A8EYZ2"/>
<feature type="transmembrane region" description="Helical" evidence="1">
    <location>
        <begin position="74"/>
        <end position="98"/>
    </location>
</feature>
<evidence type="ECO:0000313" key="2">
    <source>
        <dbReference type="EMBL" id="KAA0256881.1"/>
    </source>
</evidence>